<accession>A0A0B0NU73</accession>
<evidence type="ECO:0000313" key="1">
    <source>
        <dbReference type="EMBL" id="KHG14641.1"/>
    </source>
</evidence>
<organism evidence="1 2">
    <name type="scientific">Gossypium arboreum</name>
    <name type="common">Tree cotton</name>
    <name type="synonym">Gossypium nanking</name>
    <dbReference type="NCBI Taxonomy" id="29729"/>
    <lineage>
        <taxon>Eukaryota</taxon>
        <taxon>Viridiplantae</taxon>
        <taxon>Streptophyta</taxon>
        <taxon>Embryophyta</taxon>
        <taxon>Tracheophyta</taxon>
        <taxon>Spermatophyta</taxon>
        <taxon>Magnoliopsida</taxon>
        <taxon>eudicotyledons</taxon>
        <taxon>Gunneridae</taxon>
        <taxon>Pentapetalae</taxon>
        <taxon>rosids</taxon>
        <taxon>malvids</taxon>
        <taxon>Malvales</taxon>
        <taxon>Malvaceae</taxon>
        <taxon>Malvoideae</taxon>
        <taxon>Gossypium</taxon>
    </lineage>
</organism>
<gene>
    <name evidence="1" type="ORF">F383_20141</name>
</gene>
<protein>
    <submittedName>
        <fullName evidence="1">Uncharacterized protein</fullName>
    </submittedName>
</protein>
<name>A0A0B0NU73_GOSAR</name>
<reference evidence="2" key="1">
    <citation type="submission" date="2014-09" db="EMBL/GenBank/DDBJ databases">
        <authorList>
            <person name="Mudge J."/>
            <person name="Ramaraj T."/>
            <person name="Lindquist I.E."/>
            <person name="Bharti A.K."/>
            <person name="Sundararajan A."/>
            <person name="Cameron C.T."/>
            <person name="Woodward J.E."/>
            <person name="May G.D."/>
            <person name="Brubaker C."/>
            <person name="Broadhvest J."/>
            <person name="Wilkins T.A."/>
        </authorList>
    </citation>
    <scope>NUCLEOTIDE SEQUENCE</scope>
    <source>
        <strain evidence="2">cv. AKA8401</strain>
    </source>
</reference>
<dbReference type="AlphaFoldDB" id="A0A0B0NU73"/>
<dbReference type="Proteomes" id="UP000032142">
    <property type="component" value="Unassembled WGS sequence"/>
</dbReference>
<sequence>MVKVKKGIISYFCIRVSQKLARVRDRRRFYHTIQLLKGINDFRHFMSMACIGS</sequence>
<proteinExistence type="predicted"/>
<evidence type="ECO:0000313" key="2">
    <source>
        <dbReference type="Proteomes" id="UP000032142"/>
    </source>
</evidence>
<keyword evidence="2" id="KW-1185">Reference proteome</keyword>
<dbReference type="EMBL" id="KN401982">
    <property type="protein sequence ID" value="KHG14641.1"/>
    <property type="molecule type" value="Genomic_DNA"/>
</dbReference>